<dbReference type="CDD" id="cd00082">
    <property type="entry name" value="HisKA"/>
    <property type="match status" value="1"/>
</dbReference>
<accession>A0ABX7NK28</accession>
<dbReference type="EMBL" id="CP071090">
    <property type="protein sequence ID" value="QSQ18744.1"/>
    <property type="molecule type" value="Genomic_DNA"/>
</dbReference>
<dbReference type="InterPro" id="IPR001789">
    <property type="entry name" value="Sig_transdc_resp-reg_receiver"/>
</dbReference>
<dbReference type="PANTHER" id="PTHR43047">
    <property type="entry name" value="TWO-COMPONENT HISTIDINE PROTEIN KINASE"/>
    <property type="match status" value="1"/>
</dbReference>
<dbReference type="Proteomes" id="UP000662747">
    <property type="component" value="Chromosome"/>
</dbReference>
<feature type="domain" description="PAC" evidence="11">
    <location>
        <begin position="331"/>
        <end position="381"/>
    </location>
</feature>
<reference evidence="12 13" key="1">
    <citation type="submission" date="2021-02" db="EMBL/GenBank/DDBJ databases">
        <title>De Novo genome assembly of isolated myxobacteria.</title>
        <authorList>
            <person name="Stevens D.C."/>
        </authorList>
    </citation>
    <scope>NUCLEOTIDE SEQUENCE [LARGE SCALE GENOMIC DNA]</scope>
    <source>
        <strain evidence="13">SCPEA02</strain>
    </source>
</reference>
<dbReference type="PANTHER" id="PTHR43047:SF72">
    <property type="entry name" value="OSMOSENSING HISTIDINE PROTEIN KINASE SLN1"/>
    <property type="match status" value="1"/>
</dbReference>
<evidence type="ECO:0000259" key="8">
    <source>
        <dbReference type="PROSITE" id="PS50109"/>
    </source>
</evidence>
<feature type="domain" description="Response regulatory" evidence="9">
    <location>
        <begin position="643"/>
        <end position="759"/>
    </location>
</feature>
<dbReference type="InterPro" id="IPR036097">
    <property type="entry name" value="HisK_dim/P_sf"/>
</dbReference>
<dbReference type="NCBIfam" id="TIGR00229">
    <property type="entry name" value="sensory_box"/>
    <property type="match status" value="2"/>
</dbReference>
<feature type="region of interest" description="Disordered" evidence="7">
    <location>
        <begin position="621"/>
        <end position="640"/>
    </location>
</feature>
<dbReference type="PROSITE" id="PS50113">
    <property type="entry name" value="PAC"/>
    <property type="match status" value="1"/>
</dbReference>
<dbReference type="InterPro" id="IPR004358">
    <property type="entry name" value="Sig_transdc_His_kin-like_C"/>
</dbReference>
<feature type="domain" description="PAS" evidence="10">
    <location>
        <begin position="154"/>
        <end position="201"/>
    </location>
</feature>
<evidence type="ECO:0000259" key="9">
    <source>
        <dbReference type="PROSITE" id="PS50110"/>
    </source>
</evidence>
<dbReference type="Gene3D" id="1.10.287.130">
    <property type="match status" value="1"/>
</dbReference>
<dbReference type="EC" id="2.7.13.3" evidence="2"/>
<feature type="modified residue" description="4-aspartylphosphate" evidence="6">
    <location>
        <position position="51"/>
    </location>
</feature>
<dbReference type="SMART" id="SM00388">
    <property type="entry name" value="HisKA"/>
    <property type="match status" value="1"/>
</dbReference>
<dbReference type="PROSITE" id="PS50112">
    <property type="entry name" value="PAS"/>
    <property type="match status" value="2"/>
</dbReference>
<dbReference type="Pfam" id="PF00989">
    <property type="entry name" value="PAS"/>
    <property type="match status" value="1"/>
</dbReference>
<evidence type="ECO:0000313" key="12">
    <source>
        <dbReference type="EMBL" id="QSQ18744.1"/>
    </source>
</evidence>
<dbReference type="SUPFAM" id="SSF52172">
    <property type="entry name" value="CheY-like"/>
    <property type="match status" value="2"/>
</dbReference>
<dbReference type="SMART" id="SM00086">
    <property type="entry name" value="PAC"/>
    <property type="match status" value="2"/>
</dbReference>
<dbReference type="Pfam" id="PF00512">
    <property type="entry name" value="HisKA"/>
    <property type="match status" value="1"/>
</dbReference>
<dbReference type="Gene3D" id="3.40.50.2300">
    <property type="match status" value="2"/>
</dbReference>
<feature type="modified residue" description="4-aspartylphosphate" evidence="6">
    <location>
        <position position="692"/>
    </location>
</feature>
<evidence type="ECO:0000256" key="4">
    <source>
        <dbReference type="ARBA" id="ARBA00022679"/>
    </source>
</evidence>
<dbReference type="CDD" id="cd00156">
    <property type="entry name" value="REC"/>
    <property type="match status" value="1"/>
</dbReference>
<dbReference type="InterPro" id="IPR011006">
    <property type="entry name" value="CheY-like_superfamily"/>
</dbReference>
<dbReference type="InterPro" id="IPR000014">
    <property type="entry name" value="PAS"/>
</dbReference>
<dbReference type="InterPro" id="IPR001610">
    <property type="entry name" value="PAC"/>
</dbReference>
<evidence type="ECO:0000313" key="13">
    <source>
        <dbReference type="Proteomes" id="UP000662747"/>
    </source>
</evidence>
<feature type="domain" description="Histidine kinase" evidence="8">
    <location>
        <begin position="394"/>
        <end position="622"/>
    </location>
</feature>
<keyword evidence="5" id="KW-0418">Kinase</keyword>
<evidence type="ECO:0000256" key="5">
    <source>
        <dbReference type="ARBA" id="ARBA00022777"/>
    </source>
</evidence>
<keyword evidence="3 6" id="KW-0597">Phosphoprotein</keyword>
<keyword evidence="4" id="KW-0808">Transferase</keyword>
<dbReference type="Pfam" id="PF00072">
    <property type="entry name" value="Response_reg"/>
    <property type="match status" value="1"/>
</dbReference>
<dbReference type="RefSeq" id="WP_206720332.1">
    <property type="nucleotide sequence ID" value="NZ_CP071090.1"/>
</dbReference>
<organism evidence="12 13">
    <name type="scientific">Pyxidicoccus parkwayensis</name>
    <dbReference type="NCBI Taxonomy" id="2813578"/>
    <lineage>
        <taxon>Bacteria</taxon>
        <taxon>Pseudomonadati</taxon>
        <taxon>Myxococcota</taxon>
        <taxon>Myxococcia</taxon>
        <taxon>Myxococcales</taxon>
        <taxon>Cystobacterineae</taxon>
        <taxon>Myxococcaceae</taxon>
        <taxon>Pyxidicoccus</taxon>
    </lineage>
</organism>
<evidence type="ECO:0000256" key="7">
    <source>
        <dbReference type="SAM" id="MobiDB-lite"/>
    </source>
</evidence>
<evidence type="ECO:0000259" key="10">
    <source>
        <dbReference type="PROSITE" id="PS50112"/>
    </source>
</evidence>
<dbReference type="SMART" id="SM00091">
    <property type="entry name" value="PAS"/>
    <property type="match status" value="2"/>
</dbReference>
<feature type="domain" description="Response regulatory" evidence="9">
    <location>
        <begin position="2"/>
        <end position="117"/>
    </location>
</feature>
<dbReference type="PROSITE" id="PS50110">
    <property type="entry name" value="RESPONSE_REGULATORY"/>
    <property type="match status" value="2"/>
</dbReference>
<dbReference type="SMART" id="SM00387">
    <property type="entry name" value="HATPase_c"/>
    <property type="match status" value="1"/>
</dbReference>
<dbReference type="PRINTS" id="PR00344">
    <property type="entry name" value="BCTRLSENSOR"/>
</dbReference>
<dbReference type="InterPro" id="IPR000700">
    <property type="entry name" value="PAS-assoc_C"/>
</dbReference>
<dbReference type="CDD" id="cd00130">
    <property type="entry name" value="PAS"/>
    <property type="match status" value="2"/>
</dbReference>
<evidence type="ECO:0000256" key="1">
    <source>
        <dbReference type="ARBA" id="ARBA00000085"/>
    </source>
</evidence>
<evidence type="ECO:0000256" key="2">
    <source>
        <dbReference type="ARBA" id="ARBA00012438"/>
    </source>
</evidence>
<dbReference type="InterPro" id="IPR013656">
    <property type="entry name" value="PAS_4"/>
</dbReference>
<name>A0ABX7NK28_9BACT</name>
<dbReference type="SUPFAM" id="SSF55785">
    <property type="entry name" value="PYP-like sensor domain (PAS domain)"/>
    <property type="match status" value="2"/>
</dbReference>
<dbReference type="InterPro" id="IPR013767">
    <property type="entry name" value="PAS_fold"/>
</dbReference>
<evidence type="ECO:0000259" key="11">
    <source>
        <dbReference type="PROSITE" id="PS50113"/>
    </source>
</evidence>
<dbReference type="SMART" id="SM00448">
    <property type="entry name" value="REC"/>
    <property type="match status" value="2"/>
</dbReference>
<dbReference type="Gene3D" id="3.30.450.20">
    <property type="entry name" value="PAS domain"/>
    <property type="match status" value="2"/>
</dbReference>
<gene>
    <name evidence="12" type="ORF">JY651_25630</name>
</gene>
<dbReference type="InterPro" id="IPR005467">
    <property type="entry name" value="His_kinase_dom"/>
</dbReference>
<dbReference type="InterPro" id="IPR003661">
    <property type="entry name" value="HisK_dim/P_dom"/>
</dbReference>
<dbReference type="SUPFAM" id="SSF55874">
    <property type="entry name" value="ATPase domain of HSP90 chaperone/DNA topoisomerase II/histidine kinase"/>
    <property type="match status" value="1"/>
</dbReference>
<protein>
    <recommendedName>
        <fullName evidence="2">histidine kinase</fullName>
        <ecNumber evidence="2">2.7.13.3</ecNumber>
    </recommendedName>
</protein>
<proteinExistence type="predicted"/>
<dbReference type="PROSITE" id="PS50109">
    <property type="entry name" value="HIS_KIN"/>
    <property type="match status" value="1"/>
</dbReference>
<comment type="catalytic activity">
    <reaction evidence="1">
        <text>ATP + protein L-histidine = ADP + protein N-phospho-L-histidine.</text>
        <dbReference type="EC" id="2.7.13.3"/>
    </reaction>
</comment>
<feature type="domain" description="PAS" evidence="10">
    <location>
        <begin position="257"/>
        <end position="328"/>
    </location>
</feature>
<dbReference type="Gene3D" id="3.30.565.10">
    <property type="entry name" value="Histidine kinase-like ATPase, C-terminal domain"/>
    <property type="match status" value="1"/>
</dbReference>
<keyword evidence="13" id="KW-1185">Reference proteome</keyword>
<dbReference type="InterPro" id="IPR003594">
    <property type="entry name" value="HATPase_dom"/>
</dbReference>
<dbReference type="Pfam" id="PF02518">
    <property type="entry name" value="HATPase_c"/>
    <property type="match status" value="1"/>
</dbReference>
<dbReference type="SUPFAM" id="SSF47384">
    <property type="entry name" value="Homodimeric domain of signal transducing histidine kinase"/>
    <property type="match status" value="1"/>
</dbReference>
<sequence length="765" mass="83437">MRVLIVTQGGVDLAPLEARLRERGHNIVTAARDAEVPAVWRSGDCALVVVDVHGPASPLPLLRALRSLPGGVEAVVMLLGPRASLGALHAAVEAGADEVLAWPPDAAEMELRLDLAERRFTRRHSRTAVPNGDELRDSLLSVSPVPTSITTMTDGRIVAANEAYFQAFGYSRDEVIGRTTVDLRLWARPFDRAQVVERLKRHGAVRGVDAQYHTRTGELRHTLLFMGLVPYNGSPHIISFFPDITPLKRAEEELRRSEVSFRTLIENLPDLMAVFDKGAHVRYANPRTAAALGYSDMRELIGKHISDIIPAEDFVSADKRMHEALNTGRAALQERRLLRKDGTVIHVESTTFPLAFDGVDSIVSVSHDLTERHQMQARLLLAERMASVGTLAAGVAHEINNPLAYLTANLAFAREELNALLSNWMDALDPRAAGAVADAQSALAEAQQGAERVRTIVRDLKTFSRVDSADNTDVDVRQVLESTLNLATTEIRHRARLVKQFDAVPPVRANESRLGQVFLNLLVNAAQAIPGGAPDRHEIRVATRVGPHGRVVVEVTDTGVGIASEHLPRLFDPFFTTKEPGVGTGLGLSICHSLVASLAGEIHVESEPGRGSTFRVVLPASKPAEAPAQAPPPATPSGERRGRLLVVDDEPLVVTALGRTLRPHHDVTLSTRAQEALERIEAGERFDVVFCDLMMPGMSGMDFYSALQERYPEQARCVVFLTGGAVTQQARAFLESVPSPHLEKPFAGRELLSLVQERLRRASAP</sequence>
<dbReference type="Pfam" id="PF08448">
    <property type="entry name" value="PAS_4"/>
    <property type="match status" value="1"/>
</dbReference>
<evidence type="ECO:0000256" key="3">
    <source>
        <dbReference type="ARBA" id="ARBA00022553"/>
    </source>
</evidence>
<evidence type="ECO:0000256" key="6">
    <source>
        <dbReference type="PROSITE-ProRule" id="PRU00169"/>
    </source>
</evidence>
<dbReference type="InterPro" id="IPR035965">
    <property type="entry name" value="PAS-like_dom_sf"/>
</dbReference>
<dbReference type="InterPro" id="IPR036890">
    <property type="entry name" value="HATPase_C_sf"/>
</dbReference>